<proteinExistence type="predicted"/>
<gene>
    <name evidence="2" type="ORF">DK419_13005</name>
</gene>
<organism evidence="2 3">
    <name type="scientific">Methylobacterium terrae</name>
    <dbReference type="NCBI Taxonomy" id="2202827"/>
    <lineage>
        <taxon>Bacteria</taxon>
        <taxon>Pseudomonadati</taxon>
        <taxon>Pseudomonadota</taxon>
        <taxon>Alphaproteobacteria</taxon>
        <taxon>Hyphomicrobiales</taxon>
        <taxon>Methylobacteriaceae</taxon>
        <taxon>Methylobacterium</taxon>
    </lineage>
</organism>
<feature type="region of interest" description="Disordered" evidence="1">
    <location>
        <begin position="1"/>
        <end position="30"/>
    </location>
</feature>
<keyword evidence="3" id="KW-1185">Reference proteome</keyword>
<evidence type="ECO:0000256" key="1">
    <source>
        <dbReference type="SAM" id="MobiDB-lite"/>
    </source>
</evidence>
<dbReference type="KEGG" id="mtea:DK419_13005"/>
<dbReference type="EMBL" id="CP029553">
    <property type="protein sequence ID" value="AWN47117.1"/>
    <property type="molecule type" value="Genomic_DNA"/>
</dbReference>
<dbReference type="Proteomes" id="UP000245444">
    <property type="component" value="Chromosome"/>
</dbReference>
<evidence type="ECO:0000313" key="3">
    <source>
        <dbReference type="Proteomes" id="UP000245444"/>
    </source>
</evidence>
<feature type="compositionally biased region" description="Pro residues" evidence="1">
    <location>
        <begin position="9"/>
        <end position="20"/>
    </location>
</feature>
<reference evidence="2 3" key="1">
    <citation type="submission" date="2018-05" db="EMBL/GenBank/DDBJ databases">
        <title>Complete Genome Sequence of Methylobacterium sp. 17Sr1-28.</title>
        <authorList>
            <person name="Srinivasan S."/>
        </authorList>
    </citation>
    <scope>NUCLEOTIDE SEQUENCE [LARGE SCALE GENOMIC DNA]</scope>
    <source>
        <strain evidence="2 3">17Sr1-28</strain>
    </source>
</reference>
<name>A0A2U8WLT5_9HYPH</name>
<dbReference type="AlphaFoldDB" id="A0A2U8WLT5"/>
<accession>A0A2U8WLT5</accession>
<sequence>MPARRLIPPNEPVMPAPIAGPMPLGDAQDPPVDRIALAAARHIDALIDEPTSERPTQRITKMQIVIERAINEALDRCQALGGRRTR</sequence>
<evidence type="ECO:0000313" key="2">
    <source>
        <dbReference type="EMBL" id="AWN47117.1"/>
    </source>
</evidence>
<protein>
    <submittedName>
        <fullName evidence="2">Uncharacterized protein</fullName>
    </submittedName>
</protein>